<dbReference type="Gene3D" id="6.10.130.10">
    <property type="entry name" value="Ubiquitin-protein ligase E3A, N-terminal zinc-binding domain (AZUL)"/>
    <property type="match status" value="1"/>
</dbReference>
<organism evidence="22">
    <name type="scientific">Culicoides sonorensis</name>
    <name type="common">Biting midge</name>
    <dbReference type="NCBI Taxonomy" id="179676"/>
    <lineage>
        <taxon>Eukaryota</taxon>
        <taxon>Metazoa</taxon>
        <taxon>Ecdysozoa</taxon>
        <taxon>Arthropoda</taxon>
        <taxon>Hexapoda</taxon>
        <taxon>Insecta</taxon>
        <taxon>Pterygota</taxon>
        <taxon>Neoptera</taxon>
        <taxon>Endopterygota</taxon>
        <taxon>Diptera</taxon>
        <taxon>Nematocera</taxon>
        <taxon>Chironomoidea</taxon>
        <taxon>Ceratopogonidae</taxon>
        <taxon>Ceratopogoninae</taxon>
        <taxon>Culicoides</taxon>
        <taxon>Monoculicoides</taxon>
    </lineage>
</organism>
<evidence type="ECO:0000256" key="18">
    <source>
        <dbReference type="PROSITE-ProRule" id="PRU00104"/>
    </source>
</evidence>
<dbReference type="InterPro" id="IPR000569">
    <property type="entry name" value="HECT_dom"/>
</dbReference>
<proteinExistence type="predicted"/>
<keyword evidence="5" id="KW-0963">Cytoplasm</keyword>
<keyword evidence="6" id="KW-0597">Phosphoprotein</keyword>
<comment type="subcellular location">
    <subcellularLocation>
        <location evidence="3">Cytoplasm</location>
    </subcellularLocation>
    <subcellularLocation>
        <location evidence="2">Nucleus</location>
    </subcellularLocation>
</comment>
<dbReference type="EMBL" id="UFQT01000226">
    <property type="protein sequence ID" value="SSX22054.1"/>
    <property type="molecule type" value="Genomic_DNA"/>
</dbReference>
<accession>A0A336LVR5</accession>
<dbReference type="SMART" id="SM00119">
    <property type="entry name" value="HECTc"/>
    <property type="match status" value="1"/>
</dbReference>
<evidence type="ECO:0000313" key="22">
    <source>
        <dbReference type="EMBL" id="SSX22054.1"/>
    </source>
</evidence>
<evidence type="ECO:0000256" key="6">
    <source>
        <dbReference type="ARBA" id="ARBA00022553"/>
    </source>
</evidence>
<keyword evidence="14" id="KW-0539">Nucleus</keyword>
<evidence type="ECO:0000256" key="3">
    <source>
        <dbReference type="ARBA" id="ARBA00004496"/>
    </source>
</evidence>
<feature type="compositionally biased region" description="Basic and acidic residues" evidence="19">
    <location>
        <begin position="293"/>
        <end position="309"/>
    </location>
</feature>
<reference evidence="22" key="1">
    <citation type="submission" date="2018-07" db="EMBL/GenBank/DDBJ databases">
        <authorList>
            <person name="Quirk P.G."/>
            <person name="Krulwich T.A."/>
        </authorList>
    </citation>
    <scope>NUCLEOTIDE SEQUENCE</scope>
</reference>
<evidence type="ECO:0000256" key="4">
    <source>
        <dbReference type="ARBA" id="ARBA00012485"/>
    </source>
</evidence>
<evidence type="ECO:0000256" key="13">
    <source>
        <dbReference type="ARBA" id="ARBA00023108"/>
    </source>
</evidence>
<dbReference type="VEuPathDB" id="VectorBase:CSON005891"/>
<feature type="compositionally biased region" description="Low complexity" evidence="19">
    <location>
        <begin position="24"/>
        <end position="62"/>
    </location>
</feature>
<keyword evidence="8" id="KW-0479">Metal-binding</keyword>
<dbReference type="FunFam" id="3.30.2410.10:FF:000003">
    <property type="entry name" value="probable E3 ubiquitin-protein ligase HERC4 isoform X1"/>
    <property type="match status" value="1"/>
</dbReference>
<dbReference type="GO" id="GO:0048513">
    <property type="term" value="P:animal organ development"/>
    <property type="evidence" value="ECO:0007669"/>
    <property type="project" value="UniProtKB-ARBA"/>
</dbReference>
<keyword evidence="20" id="KW-1133">Transmembrane helix</keyword>
<dbReference type="GO" id="GO:0048511">
    <property type="term" value="P:rhythmic process"/>
    <property type="evidence" value="ECO:0007669"/>
    <property type="project" value="UniProtKB-KW"/>
</dbReference>
<keyword evidence="13" id="KW-0090">Biological rhythms</keyword>
<dbReference type="FunFam" id="3.30.2160.10:FF:000004">
    <property type="entry name" value="probable E3 ubiquitin-protein ligase HERC4 isoform X1"/>
    <property type="match status" value="1"/>
</dbReference>
<keyword evidence="12" id="KW-0647">Proteasome</keyword>
<dbReference type="GO" id="GO:0005737">
    <property type="term" value="C:cytoplasm"/>
    <property type="evidence" value="ECO:0007669"/>
    <property type="project" value="UniProtKB-SubCell"/>
</dbReference>
<dbReference type="Gene3D" id="3.30.2410.10">
    <property type="entry name" value="Hect, E3 ligase catalytic domain"/>
    <property type="match status" value="1"/>
</dbReference>
<dbReference type="GO" id="GO:0010604">
    <property type="term" value="P:positive regulation of macromolecule metabolic process"/>
    <property type="evidence" value="ECO:0007669"/>
    <property type="project" value="UniProtKB-ARBA"/>
</dbReference>
<evidence type="ECO:0000256" key="20">
    <source>
        <dbReference type="SAM" id="Phobius"/>
    </source>
</evidence>
<evidence type="ECO:0000256" key="7">
    <source>
        <dbReference type="ARBA" id="ARBA00022679"/>
    </source>
</evidence>
<evidence type="ECO:0000256" key="16">
    <source>
        <dbReference type="ARBA" id="ARBA00077235"/>
    </source>
</evidence>
<evidence type="ECO:0000256" key="15">
    <source>
        <dbReference type="ARBA" id="ARBA00067504"/>
    </source>
</evidence>
<dbReference type="InterPro" id="IPR044611">
    <property type="entry name" value="E3A/B/C-like"/>
</dbReference>
<dbReference type="GO" id="GO:0006511">
    <property type="term" value="P:ubiquitin-dependent protein catabolic process"/>
    <property type="evidence" value="ECO:0007669"/>
    <property type="project" value="UniProtKB-ARBA"/>
</dbReference>
<dbReference type="Pfam" id="PF16558">
    <property type="entry name" value="AZUL"/>
    <property type="match status" value="1"/>
</dbReference>
<dbReference type="GO" id="GO:0080090">
    <property type="term" value="P:regulation of primary metabolic process"/>
    <property type="evidence" value="ECO:0007669"/>
    <property type="project" value="UniProtKB-ARBA"/>
</dbReference>
<dbReference type="AlphaFoldDB" id="A0A336LVR5"/>
<dbReference type="GO" id="GO:0000209">
    <property type="term" value="P:protein polyubiquitination"/>
    <property type="evidence" value="ECO:0007669"/>
    <property type="project" value="InterPro"/>
</dbReference>
<dbReference type="GO" id="GO:0030518">
    <property type="term" value="P:nuclear receptor-mediated steroid hormone signaling pathway"/>
    <property type="evidence" value="ECO:0007669"/>
    <property type="project" value="UniProtKB-ARBA"/>
</dbReference>
<evidence type="ECO:0000256" key="11">
    <source>
        <dbReference type="ARBA" id="ARBA00022833"/>
    </source>
</evidence>
<feature type="region of interest" description="Disordered" evidence="19">
    <location>
        <begin position="293"/>
        <end position="313"/>
    </location>
</feature>
<comment type="catalytic activity">
    <reaction evidence="1">
        <text>S-ubiquitinyl-[E2 ubiquitin-conjugating enzyme]-L-cysteine + [acceptor protein]-L-lysine = [E2 ubiquitin-conjugating enzyme]-L-cysteine + N(6)-ubiquitinyl-[acceptor protein]-L-lysine.</text>
        <dbReference type="EC" id="2.3.2.26"/>
    </reaction>
</comment>
<keyword evidence="7" id="KW-0808">Transferase</keyword>
<evidence type="ECO:0000256" key="5">
    <source>
        <dbReference type="ARBA" id="ARBA00022490"/>
    </source>
</evidence>
<dbReference type="InterPro" id="IPR042556">
    <property type="entry name" value="AZUL_sf"/>
</dbReference>
<dbReference type="GO" id="GO:0009966">
    <property type="term" value="P:regulation of signal transduction"/>
    <property type="evidence" value="ECO:0007669"/>
    <property type="project" value="UniProtKB-ARBA"/>
</dbReference>
<feature type="compositionally biased region" description="Basic residues" evidence="19">
    <location>
        <begin position="1"/>
        <end position="10"/>
    </location>
</feature>
<evidence type="ECO:0000256" key="9">
    <source>
        <dbReference type="ARBA" id="ARBA00022771"/>
    </source>
</evidence>
<dbReference type="CDD" id="cd00078">
    <property type="entry name" value="HECTc"/>
    <property type="match status" value="1"/>
</dbReference>
<dbReference type="OMA" id="AHCTNAN"/>
<dbReference type="Gene3D" id="3.90.1750.10">
    <property type="entry name" value="Hect, E3 ligase catalytic domains"/>
    <property type="match status" value="1"/>
</dbReference>
<dbReference type="GO" id="GO:0042752">
    <property type="term" value="P:regulation of circadian rhythm"/>
    <property type="evidence" value="ECO:0007669"/>
    <property type="project" value="UniProtKB-ARBA"/>
</dbReference>
<keyword evidence="10 18" id="KW-0833">Ubl conjugation pathway</keyword>
<evidence type="ECO:0000259" key="21">
    <source>
        <dbReference type="PROSITE" id="PS50237"/>
    </source>
</evidence>
<feature type="transmembrane region" description="Helical" evidence="20">
    <location>
        <begin position="706"/>
        <end position="732"/>
    </location>
</feature>
<dbReference type="InterPro" id="IPR035983">
    <property type="entry name" value="Hect_E3_ubiquitin_ligase"/>
</dbReference>
<dbReference type="Gene3D" id="3.30.2160.10">
    <property type="entry name" value="Hect, E3 ligase catalytic domain"/>
    <property type="match status" value="1"/>
</dbReference>
<evidence type="ECO:0000256" key="10">
    <source>
        <dbReference type="ARBA" id="ARBA00022786"/>
    </source>
</evidence>
<dbReference type="GO" id="GO:0005634">
    <property type="term" value="C:nucleus"/>
    <property type="evidence" value="ECO:0007669"/>
    <property type="project" value="UniProtKB-SubCell"/>
</dbReference>
<feature type="domain" description="HECT" evidence="21">
    <location>
        <begin position="641"/>
        <end position="969"/>
    </location>
</feature>
<dbReference type="FunFam" id="3.90.1750.10:FF:000008">
    <property type="entry name" value="Putative ubiquitin-protein ligase E3A"/>
    <property type="match status" value="1"/>
</dbReference>
<keyword evidence="20" id="KW-0812">Transmembrane</keyword>
<dbReference type="GO" id="GO:0000502">
    <property type="term" value="C:proteasome complex"/>
    <property type="evidence" value="ECO:0007669"/>
    <property type="project" value="UniProtKB-KW"/>
</dbReference>
<dbReference type="SUPFAM" id="SSF56204">
    <property type="entry name" value="Hect, E3 ligase catalytic domain"/>
    <property type="match status" value="1"/>
</dbReference>
<evidence type="ECO:0000256" key="17">
    <source>
        <dbReference type="ARBA" id="ARBA00077264"/>
    </source>
</evidence>
<evidence type="ECO:0000256" key="19">
    <source>
        <dbReference type="SAM" id="MobiDB-lite"/>
    </source>
</evidence>
<dbReference type="PROSITE" id="PS50237">
    <property type="entry name" value="HECT"/>
    <property type="match status" value="1"/>
</dbReference>
<evidence type="ECO:0000256" key="14">
    <source>
        <dbReference type="ARBA" id="ARBA00023242"/>
    </source>
</evidence>
<dbReference type="EC" id="2.3.2.26" evidence="4"/>
<dbReference type="PANTHER" id="PTHR45700:SF8">
    <property type="entry name" value="HECT-TYPE E3 UBIQUITIN TRANSFERASE"/>
    <property type="match status" value="1"/>
</dbReference>
<dbReference type="InterPro" id="IPR032353">
    <property type="entry name" value="AZUL"/>
</dbReference>
<keyword evidence="20" id="KW-0472">Membrane</keyword>
<evidence type="ECO:0000256" key="1">
    <source>
        <dbReference type="ARBA" id="ARBA00000885"/>
    </source>
</evidence>
<dbReference type="GO" id="GO:0008270">
    <property type="term" value="F:zinc ion binding"/>
    <property type="evidence" value="ECO:0007669"/>
    <property type="project" value="UniProtKB-KW"/>
</dbReference>
<evidence type="ECO:0000256" key="8">
    <source>
        <dbReference type="ARBA" id="ARBA00022723"/>
    </source>
</evidence>
<protein>
    <recommendedName>
        <fullName evidence="15">Ubiquitin-protein ligase E3A</fullName>
        <ecNumber evidence="4">2.3.2.26</ecNumber>
    </recommendedName>
    <alternativeName>
        <fullName evidence="17">HECT-type ubiquitin transferase E3A</fullName>
    </alternativeName>
    <alternativeName>
        <fullName evidence="16">Oncogenic protein-associated protein E6-AP</fullName>
    </alternativeName>
</protein>
<keyword evidence="9" id="KW-0863">Zinc-finger</keyword>
<gene>
    <name evidence="22" type="primary">CSON005891</name>
</gene>
<feature type="region of interest" description="Disordered" evidence="19">
    <location>
        <begin position="1"/>
        <end position="75"/>
    </location>
</feature>
<evidence type="ECO:0000256" key="2">
    <source>
        <dbReference type="ARBA" id="ARBA00004123"/>
    </source>
</evidence>
<dbReference type="GO" id="GO:0048731">
    <property type="term" value="P:system development"/>
    <property type="evidence" value="ECO:0007669"/>
    <property type="project" value="UniProtKB-ARBA"/>
</dbReference>
<dbReference type="PANTHER" id="PTHR45700">
    <property type="entry name" value="UBIQUITIN-PROTEIN LIGASE E3C"/>
    <property type="match status" value="1"/>
</dbReference>
<name>A0A336LVR5_CULSO</name>
<feature type="active site" description="Glycyl thioester intermediate" evidence="18">
    <location>
        <position position="937"/>
    </location>
</feature>
<evidence type="ECO:0000256" key="12">
    <source>
        <dbReference type="ARBA" id="ARBA00022942"/>
    </source>
</evidence>
<keyword evidence="11" id="KW-0862">Zinc</keyword>
<dbReference type="GO" id="GO:0061630">
    <property type="term" value="F:ubiquitin protein ligase activity"/>
    <property type="evidence" value="ECO:0007669"/>
    <property type="project" value="UniProtKB-EC"/>
</dbReference>
<dbReference type="Pfam" id="PF00632">
    <property type="entry name" value="HECT"/>
    <property type="match status" value="1"/>
</dbReference>
<sequence length="969" mass="109342">MRKIQTKARKNFYENTNKMIPEESSTLSNSSTTQNATTLSVNNTNNISSNNKGDNGKNLLGKIDSGDHQNTGSEEMKRVAARKLIERYFFQLTDGCGNPKCNNKYCFSSGEVEKMNPDQAAARALTLFLQDAKLCDSHPTKLAKTSYNSLDSDSISSSSSCDINNGSTNYASPFSDFTRTGTTKVNETDVTAAASSSSSSCNKSSSHNNTVDAAIALGPTCLTEPILYSIIEVCQKETSYAFLIRTLGEVFSSRELIAQSFQKSSRSSLDAMLDKAPDDLKSMKKEDLRALENDPDKDEDCLASKEEPPQPHYTTVDLPSLKRAVKKLFEISLIFDPLNTALQNLGTSLSCEIRLLTKKETIEEIITVFVIVFELIHNGASEFLEVALPSICCACAHLPIWAQARLASIWAEHCKDDLRQILINLQQLVTLQVIQGDYFGDYHIQSNEIVANATKVMKIVYYANILAGEIEPPKYREDDPFVTPTTNMDEDTDPQWSSSIKALKSTSSTSHASQDPLAAELGVTILDCRKPLMPFEEFYNETLSDNVEMAHDYLNYTKNNMNLSEPNSHFSFMLGYAFILTTATKTQGLFYGNRVRMFTERRLSEYQFAGHSHSPYLRLKVRRDHIIDDALVELEMVAMINPKDLKKQLKVEFAGEQGIDEGGVSKEFFQLIVEEIFNPDYGMFVHNVDSRNVWFNSTSFENEAQFTMIGIVLGLAIYNSIILPVNFPMVVYRKLMGMKGSFRDLEDFSPVLYKSLRSMLDHEENDMEDVFVQTFKITYQDVFGDTITHELKPDGDSIFVNQENKYEFVELYADFLLNKSIEKQFKAFKKGFQMVTDESPLHLLFRPDEIELLVCGSKDFDFTQLEETTVYVGYSEDTKIIKDFWDIVHKLPIDLKRKLLQFTTGSDRVPVGGLSNVNLMINRSGPDSDRLPTSHTCYNVLLLPEYSSREKLEDRLLKAINYSIGFGML</sequence>